<evidence type="ECO:0000256" key="1">
    <source>
        <dbReference type="ARBA" id="ARBA00009477"/>
    </source>
</evidence>
<dbReference type="Gene3D" id="2.40.420.20">
    <property type="match status" value="1"/>
</dbReference>
<dbReference type="InterPro" id="IPR006143">
    <property type="entry name" value="RND_pump_MFP"/>
</dbReference>
<dbReference type="EMBL" id="AP017470">
    <property type="protein sequence ID" value="BBB32606.1"/>
    <property type="molecule type" value="Genomic_DNA"/>
</dbReference>
<gene>
    <name evidence="5" type="ORF">TTHT_1068</name>
</gene>
<feature type="domain" description="Multidrug resistance protein MdtA-like barrel-sandwich hybrid" evidence="4">
    <location>
        <begin position="67"/>
        <end position="207"/>
    </location>
</feature>
<dbReference type="GO" id="GO:1990281">
    <property type="term" value="C:efflux pump complex"/>
    <property type="evidence" value="ECO:0007669"/>
    <property type="project" value="TreeGrafter"/>
</dbReference>
<keyword evidence="3" id="KW-0472">Membrane</keyword>
<evidence type="ECO:0000256" key="2">
    <source>
        <dbReference type="SAM" id="Coils"/>
    </source>
</evidence>
<dbReference type="SUPFAM" id="SSF111369">
    <property type="entry name" value="HlyD-like secretion proteins"/>
    <property type="match status" value="1"/>
</dbReference>
<dbReference type="NCBIfam" id="TIGR01730">
    <property type="entry name" value="RND_mfp"/>
    <property type="match status" value="1"/>
</dbReference>
<keyword evidence="3" id="KW-0812">Transmembrane</keyword>
<feature type="transmembrane region" description="Helical" evidence="3">
    <location>
        <begin position="6"/>
        <end position="24"/>
    </location>
</feature>
<evidence type="ECO:0000313" key="6">
    <source>
        <dbReference type="Proteomes" id="UP000595564"/>
    </source>
</evidence>
<organism evidence="5 6">
    <name type="scientific">Thermotomaculum hydrothermale</name>
    <dbReference type="NCBI Taxonomy" id="981385"/>
    <lineage>
        <taxon>Bacteria</taxon>
        <taxon>Pseudomonadati</taxon>
        <taxon>Acidobacteriota</taxon>
        <taxon>Holophagae</taxon>
        <taxon>Thermotomaculales</taxon>
        <taxon>Thermotomaculaceae</taxon>
        <taxon>Thermotomaculum</taxon>
    </lineage>
</organism>
<dbReference type="PANTHER" id="PTHR30469:SF15">
    <property type="entry name" value="HLYD FAMILY OF SECRETION PROTEINS"/>
    <property type="match status" value="1"/>
</dbReference>
<dbReference type="AlphaFoldDB" id="A0A7R6PQQ3"/>
<name>A0A7R6PQQ3_9BACT</name>
<dbReference type="KEGG" id="thyd:TTHT_1068"/>
<dbReference type="Pfam" id="PF25917">
    <property type="entry name" value="BSH_RND"/>
    <property type="match status" value="1"/>
</dbReference>
<comment type="similarity">
    <text evidence="1">Belongs to the membrane fusion protein (MFP) (TC 8.A.1) family.</text>
</comment>
<dbReference type="Gene3D" id="1.10.287.470">
    <property type="entry name" value="Helix hairpin bin"/>
    <property type="match status" value="1"/>
</dbReference>
<evidence type="ECO:0000313" key="5">
    <source>
        <dbReference type="EMBL" id="BBB32606.1"/>
    </source>
</evidence>
<evidence type="ECO:0000259" key="4">
    <source>
        <dbReference type="Pfam" id="PF25917"/>
    </source>
</evidence>
<protein>
    <submittedName>
        <fullName evidence="5">RND family efflux pump membrane fusion protein</fullName>
    </submittedName>
</protein>
<reference evidence="5 6" key="1">
    <citation type="journal article" date="2012" name="Extremophiles">
        <title>Thermotomaculum hydrothermale gen. nov., sp. nov., a novel heterotrophic thermophile within the phylum Acidobacteria from a deep-sea hydrothermal vent chimney in the Southern Okinawa Trough.</title>
        <authorList>
            <person name="Izumi H."/>
            <person name="Nunoura T."/>
            <person name="Miyazaki M."/>
            <person name="Mino S."/>
            <person name="Toki T."/>
            <person name="Takai K."/>
            <person name="Sako Y."/>
            <person name="Sawabe T."/>
            <person name="Nakagawa S."/>
        </authorList>
    </citation>
    <scope>NUCLEOTIDE SEQUENCE [LARGE SCALE GENOMIC DNA]</scope>
    <source>
        <strain evidence="5 6">AC55</strain>
    </source>
</reference>
<dbReference type="Gene3D" id="2.40.50.100">
    <property type="match status" value="1"/>
</dbReference>
<accession>A0A7R6PQQ3</accession>
<dbReference type="InterPro" id="IPR058625">
    <property type="entry name" value="MdtA-like_BSH"/>
</dbReference>
<dbReference type="Gene3D" id="2.40.30.170">
    <property type="match status" value="1"/>
</dbReference>
<keyword evidence="2" id="KW-0175">Coiled coil</keyword>
<evidence type="ECO:0000256" key="3">
    <source>
        <dbReference type="SAM" id="Phobius"/>
    </source>
</evidence>
<keyword evidence="6" id="KW-1185">Reference proteome</keyword>
<sequence length="373" mass="41284">MKRWTILIIVFLVLVIGGIALVKLRWHQLQSIRIETKLPVPVDTARVKKGVFKKWMLYIGTLESNKQAMVRGRIQGQVTKILKREGDFVKKGDKIIELDGIEGSSFGTRKALEKSIQDQKKAIADMEKTVANLKNIYERDLNLYQNKAISKQALEVSENRLKAGEIQLSNLKKGLYNLQDKFSFYSVRAPFSGVITKVMVNEGDVIMPSMPLVQLENKNACKLVVTVASDDIPKIKVGREAKVLYNNQELDAEIARVYPSARGLGVGSVEIDFSEHPFNLPLGSKLSVEIPVEVIQDALLVPDGAVLTSAYTNTVFRIVNKKVEPINVKVLGASANSYAVEGNLHEGDLVVVGSDSLLMRLEKGTEVLLGKGE</sequence>
<dbReference type="Proteomes" id="UP000595564">
    <property type="component" value="Chromosome"/>
</dbReference>
<dbReference type="GO" id="GO:0015562">
    <property type="term" value="F:efflux transmembrane transporter activity"/>
    <property type="evidence" value="ECO:0007669"/>
    <property type="project" value="TreeGrafter"/>
</dbReference>
<feature type="coiled-coil region" evidence="2">
    <location>
        <begin position="109"/>
        <end position="136"/>
    </location>
</feature>
<proteinExistence type="inferred from homology"/>
<keyword evidence="3" id="KW-1133">Transmembrane helix</keyword>
<dbReference type="RefSeq" id="WP_201328959.1">
    <property type="nucleotide sequence ID" value="NZ_AP017470.1"/>
</dbReference>
<dbReference type="PANTHER" id="PTHR30469">
    <property type="entry name" value="MULTIDRUG RESISTANCE PROTEIN MDTA"/>
    <property type="match status" value="1"/>
</dbReference>